<dbReference type="InterPro" id="IPR024775">
    <property type="entry name" value="DinB-like"/>
</dbReference>
<reference evidence="2 3" key="1">
    <citation type="journal article" date="2012" name="Stand. Genomic Sci.">
        <title>Complete genome sequence of Terriglobus saanensis type strain SP1PR4(T), an Acidobacteria from tundra soil.</title>
        <authorList>
            <person name="Rawat S.R."/>
            <person name="Mannisto M.K."/>
            <person name="Starovoytov V."/>
            <person name="Goodwin L."/>
            <person name="Nolan M."/>
            <person name="Hauser L."/>
            <person name="Land M."/>
            <person name="Davenport K.W."/>
            <person name="Woyke T."/>
            <person name="Haggblom M.M."/>
        </authorList>
    </citation>
    <scope>NUCLEOTIDE SEQUENCE</scope>
    <source>
        <strain evidence="3">ATCC BAA-1853 / DSM 23119 / SP1PR4</strain>
    </source>
</reference>
<dbReference type="eggNOG" id="COG2318">
    <property type="taxonomic scope" value="Bacteria"/>
</dbReference>
<proteinExistence type="predicted"/>
<name>E8V825_TERSS</name>
<dbReference type="Proteomes" id="UP000006844">
    <property type="component" value="Chromosome"/>
</dbReference>
<dbReference type="RefSeq" id="WP_013569738.1">
    <property type="nucleotide sequence ID" value="NC_014963.1"/>
</dbReference>
<evidence type="ECO:0000313" key="3">
    <source>
        <dbReference type="Proteomes" id="UP000006844"/>
    </source>
</evidence>
<gene>
    <name evidence="2" type="ordered locus">AciPR4_3251</name>
</gene>
<dbReference type="Pfam" id="PF12867">
    <property type="entry name" value="DinB_2"/>
    <property type="match status" value="1"/>
</dbReference>
<dbReference type="AlphaFoldDB" id="E8V825"/>
<dbReference type="EMBL" id="CP002467">
    <property type="protein sequence ID" value="ADV84007.1"/>
    <property type="molecule type" value="Genomic_DNA"/>
</dbReference>
<dbReference type="KEGG" id="tsa:AciPR4_3251"/>
<protein>
    <recommendedName>
        <fullName evidence="1">DinB-like domain-containing protein</fullName>
    </recommendedName>
</protein>
<dbReference type="SUPFAM" id="SSF109854">
    <property type="entry name" value="DinB/YfiT-like putative metalloenzymes"/>
    <property type="match status" value="1"/>
</dbReference>
<feature type="domain" description="DinB-like" evidence="1">
    <location>
        <begin position="31"/>
        <end position="162"/>
    </location>
</feature>
<dbReference type="OrthoDB" id="117346at2"/>
<keyword evidence="3" id="KW-1185">Reference proteome</keyword>
<evidence type="ECO:0000259" key="1">
    <source>
        <dbReference type="Pfam" id="PF12867"/>
    </source>
</evidence>
<dbReference type="HOGENOM" id="CLU_1545417_0_0_0"/>
<sequence length="179" mass="20621">MLTVSPWIERSFQFESPRSMYPNLVERIRGGPARAEDAVKDVPASLLVERMGTAWSIQENIGHLVDIEPLMAGRLDDFISGVSQLRAWEETNRATWQANHNDRPIQELLDGFRDARSRLVERFDTFDDSLIERTAFHPRLKRPMRVIDLVYFIAEHDDYHLAKISAVKRHGLALQAIAQ</sequence>
<organism evidence="2 3">
    <name type="scientific">Terriglobus saanensis (strain ATCC BAA-1853 / DSM 23119 / SP1PR4)</name>
    <dbReference type="NCBI Taxonomy" id="401053"/>
    <lineage>
        <taxon>Bacteria</taxon>
        <taxon>Pseudomonadati</taxon>
        <taxon>Acidobacteriota</taxon>
        <taxon>Terriglobia</taxon>
        <taxon>Terriglobales</taxon>
        <taxon>Acidobacteriaceae</taxon>
        <taxon>Terriglobus</taxon>
    </lineage>
</organism>
<evidence type="ECO:0000313" key="2">
    <source>
        <dbReference type="EMBL" id="ADV84007.1"/>
    </source>
</evidence>
<accession>E8V825</accession>
<dbReference type="InterPro" id="IPR034660">
    <property type="entry name" value="DinB/YfiT-like"/>
</dbReference>
<dbReference type="Gene3D" id="1.20.120.450">
    <property type="entry name" value="dinb family like domain"/>
    <property type="match status" value="1"/>
</dbReference>